<gene>
    <name evidence="7" type="ORF">DXZ20_20760</name>
</gene>
<keyword evidence="2" id="KW-1003">Cell membrane</keyword>
<reference evidence="7 8" key="1">
    <citation type="journal article" date="2020" name="Microb. Ecol.">
        <title>Ecogenomics of the Marine Benthic Filamentous Cyanobacterium Adonisia.</title>
        <authorList>
            <person name="Walter J.M."/>
            <person name="Coutinho F.H."/>
            <person name="Leomil L."/>
            <person name="Hargreaves P.I."/>
            <person name="Campeao M.E."/>
            <person name="Vieira V.V."/>
            <person name="Silva B.S."/>
            <person name="Fistarol G.O."/>
            <person name="Salomon P.S."/>
            <person name="Sawabe T."/>
            <person name="Mino S."/>
            <person name="Hosokawa M."/>
            <person name="Miyashita H."/>
            <person name="Maruyama F."/>
            <person name="van Verk M.C."/>
            <person name="Dutilh B.E."/>
            <person name="Thompson C.C."/>
            <person name="Thompson F.L."/>
        </authorList>
    </citation>
    <scope>NUCLEOTIDE SEQUENCE [LARGE SCALE GENOMIC DNA]</scope>
    <source>
        <strain evidence="7 8">CCMR0081</strain>
    </source>
</reference>
<dbReference type="GO" id="GO:0043190">
    <property type="term" value="C:ATP-binding cassette (ABC) transporter complex"/>
    <property type="evidence" value="ECO:0007669"/>
    <property type="project" value="TreeGrafter"/>
</dbReference>
<feature type="transmembrane region" description="Helical" evidence="6">
    <location>
        <begin position="97"/>
        <end position="115"/>
    </location>
</feature>
<name>A0A6M0RQP7_9CYAN</name>
<dbReference type="Pfam" id="PF03739">
    <property type="entry name" value="LptF_LptG"/>
    <property type="match status" value="1"/>
</dbReference>
<dbReference type="InterPro" id="IPR005495">
    <property type="entry name" value="LptG/LptF_permease"/>
</dbReference>
<keyword evidence="3 6" id="KW-0812">Transmembrane</keyword>
<dbReference type="AlphaFoldDB" id="A0A6M0RQP7"/>
<evidence type="ECO:0000313" key="7">
    <source>
        <dbReference type="EMBL" id="NEZ58031.1"/>
    </source>
</evidence>
<sequence length="368" mass="40754">MDRYIAKELTLPFLFGVGAFSSILVSVGALFDLIRRVTESGLEVGLAMQVFVLKMPEFVVLAFPMSTLLATMMTYSRFSSDSELTALRGCGVSVRRIIAPALALSILITGLTFVFNEVITPAANYRAKVMLEQAFNSEKPPFRERNILYKEYQKAADGSGKELGRLFYARRFNGEEMQGLTILDFSQAGLEQVVSAETATWNFTDNVWTFFNGTIYAISPDGSFGHIVKFEQQELALPRTPLDLASRGKDDDEMNIAETRQHLNQIVRKSGDDRRIRIWELRLYQRYALPFVCIVFGIVGAAVGIRPQRTGKATSFGISVVIIFGYYLLGFIADALGKVGTLNPVAAAWLPPFLGLAVGTLLVIRASK</sequence>
<dbReference type="RefSeq" id="WP_250565480.1">
    <property type="nucleotide sequence ID" value="NZ_QXHD01000004.1"/>
</dbReference>
<evidence type="ECO:0000256" key="1">
    <source>
        <dbReference type="ARBA" id="ARBA00004651"/>
    </source>
</evidence>
<comment type="caution">
    <text evidence="7">The sequence shown here is derived from an EMBL/GenBank/DDBJ whole genome shotgun (WGS) entry which is preliminary data.</text>
</comment>
<feature type="transmembrane region" description="Helical" evidence="6">
    <location>
        <begin position="313"/>
        <end position="333"/>
    </location>
</feature>
<accession>A0A6M0RQP7</accession>
<evidence type="ECO:0000256" key="5">
    <source>
        <dbReference type="ARBA" id="ARBA00023136"/>
    </source>
</evidence>
<evidence type="ECO:0000256" key="4">
    <source>
        <dbReference type="ARBA" id="ARBA00022989"/>
    </source>
</evidence>
<keyword evidence="8" id="KW-1185">Reference proteome</keyword>
<dbReference type="PANTHER" id="PTHR33529">
    <property type="entry name" value="SLR0882 PROTEIN-RELATED"/>
    <property type="match status" value="1"/>
</dbReference>
<feature type="transmembrane region" description="Helical" evidence="6">
    <location>
        <begin position="345"/>
        <end position="364"/>
    </location>
</feature>
<dbReference type="EMBL" id="QXHD01000004">
    <property type="protein sequence ID" value="NEZ58031.1"/>
    <property type="molecule type" value="Genomic_DNA"/>
</dbReference>
<keyword evidence="4 6" id="KW-1133">Transmembrane helix</keyword>
<evidence type="ECO:0000256" key="6">
    <source>
        <dbReference type="SAM" id="Phobius"/>
    </source>
</evidence>
<protein>
    <submittedName>
        <fullName evidence="7">YjgP/YjgQ family permease</fullName>
    </submittedName>
</protein>
<comment type="subcellular location">
    <subcellularLocation>
        <location evidence="1">Cell membrane</location>
        <topology evidence="1">Multi-pass membrane protein</topology>
    </subcellularLocation>
</comment>
<dbReference type="PANTHER" id="PTHR33529:SF6">
    <property type="entry name" value="YJGP_YJGQ FAMILY PERMEASE"/>
    <property type="match status" value="1"/>
</dbReference>
<evidence type="ECO:0000256" key="3">
    <source>
        <dbReference type="ARBA" id="ARBA00022692"/>
    </source>
</evidence>
<evidence type="ECO:0000313" key="8">
    <source>
        <dbReference type="Proteomes" id="UP000481033"/>
    </source>
</evidence>
<proteinExistence type="predicted"/>
<evidence type="ECO:0000256" key="2">
    <source>
        <dbReference type="ARBA" id="ARBA00022475"/>
    </source>
</evidence>
<feature type="transmembrane region" description="Helical" evidence="6">
    <location>
        <begin position="12"/>
        <end position="31"/>
    </location>
</feature>
<keyword evidence="5 6" id="KW-0472">Membrane</keyword>
<dbReference type="Proteomes" id="UP000481033">
    <property type="component" value="Unassembled WGS sequence"/>
</dbReference>
<organism evidence="7 8">
    <name type="scientific">Adonisia turfae CCMR0081</name>
    <dbReference type="NCBI Taxonomy" id="2292702"/>
    <lineage>
        <taxon>Bacteria</taxon>
        <taxon>Bacillati</taxon>
        <taxon>Cyanobacteriota</taxon>
        <taxon>Adonisia</taxon>
        <taxon>Adonisia turfae</taxon>
    </lineage>
</organism>
<feature type="transmembrane region" description="Helical" evidence="6">
    <location>
        <begin position="287"/>
        <end position="306"/>
    </location>
</feature>
<dbReference type="GO" id="GO:0015920">
    <property type="term" value="P:lipopolysaccharide transport"/>
    <property type="evidence" value="ECO:0007669"/>
    <property type="project" value="TreeGrafter"/>
</dbReference>